<dbReference type="AlphaFoldDB" id="A0ABD2M1C1"/>
<protein>
    <submittedName>
        <fullName evidence="2">Uncharacterized protein</fullName>
    </submittedName>
</protein>
<keyword evidence="3" id="KW-1185">Reference proteome</keyword>
<evidence type="ECO:0000256" key="1">
    <source>
        <dbReference type="SAM" id="SignalP"/>
    </source>
</evidence>
<evidence type="ECO:0000313" key="2">
    <source>
        <dbReference type="EMBL" id="KAL3121310.1"/>
    </source>
</evidence>
<name>A0ABD2M1C1_9BILA</name>
<proteinExistence type="predicted"/>
<comment type="caution">
    <text evidence="2">The sequence shown here is derived from an EMBL/GenBank/DDBJ whole genome shotgun (WGS) entry which is preliminary data.</text>
</comment>
<accession>A0ABD2M1C1</accession>
<reference evidence="2 3" key="1">
    <citation type="submission" date="2024-10" db="EMBL/GenBank/DDBJ databases">
        <authorList>
            <person name="Kim D."/>
        </authorList>
    </citation>
    <scope>NUCLEOTIDE SEQUENCE [LARGE SCALE GENOMIC DNA]</scope>
    <source>
        <strain evidence="2">BH-2024</strain>
    </source>
</reference>
<dbReference type="EMBL" id="JBICBT010000191">
    <property type="protein sequence ID" value="KAL3121310.1"/>
    <property type="molecule type" value="Genomic_DNA"/>
</dbReference>
<dbReference type="Proteomes" id="UP001620626">
    <property type="component" value="Unassembled WGS sequence"/>
</dbReference>
<sequence>MSSMYHLLLKIEMFVAFAAAHSAVAAIQCMSGMALTYINNSSGGGNVTIGVQQAVKCHHGCVRAVCSVNLTKLSDHFGLDIGRTLGHGNYSKVEREPGGCDCELYRKMARPREAADIFLGTGRSAGPSASNSQNHHPRAVLHLLWPLRFRCCRACLLHDGVRLCAAVLRWRTADDLRMREEDGRTDRQRRIQ</sequence>
<feature type="signal peptide" evidence="1">
    <location>
        <begin position="1"/>
        <end position="20"/>
    </location>
</feature>
<organism evidence="2 3">
    <name type="scientific">Heterodera trifolii</name>
    <dbReference type="NCBI Taxonomy" id="157864"/>
    <lineage>
        <taxon>Eukaryota</taxon>
        <taxon>Metazoa</taxon>
        <taxon>Ecdysozoa</taxon>
        <taxon>Nematoda</taxon>
        <taxon>Chromadorea</taxon>
        <taxon>Rhabditida</taxon>
        <taxon>Tylenchina</taxon>
        <taxon>Tylenchomorpha</taxon>
        <taxon>Tylenchoidea</taxon>
        <taxon>Heteroderidae</taxon>
        <taxon>Heteroderinae</taxon>
        <taxon>Heterodera</taxon>
    </lineage>
</organism>
<gene>
    <name evidence="2" type="ORF">niasHT_008292</name>
</gene>
<feature type="chain" id="PRO_5044878572" evidence="1">
    <location>
        <begin position="21"/>
        <end position="192"/>
    </location>
</feature>
<keyword evidence="1" id="KW-0732">Signal</keyword>
<evidence type="ECO:0000313" key="3">
    <source>
        <dbReference type="Proteomes" id="UP001620626"/>
    </source>
</evidence>